<protein>
    <submittedName>
        <fullName evidence="1">Uncharacterized protein</fullName>
    </submittedName>
</protein>
<proteinExistence type="predicted"/>
<dbReference type="RefSeq" id="WP_311884018.1">
    <property type="nucleotide sequence ID" value="NZ_CP119391.1"/>
</dbReference>
<evidence type="ECO:0000313" key="2">
    <source>
        <dbReference type="Proteomes" id="UP001301869"/>
    </source>
</evidence>
<dbReference type="EMBL" id="CP119391">
    <property type="protein sequence ID" value="WNK20382.1"/>
    <property type="molecule type" value="Genomic_DNA"/>
</dbReference>
<reference evidence="1 2" key="1">
    <citation type="submission" date="2023-03" db="EMBL/GenBank/DDBJ databases">
        <title>Halomonas sp. nov., isolated from Korean tranditional fermented seafood 'Jeotgal'.</title>
        <authorList>
            <person name="Kim B."/>
            <person name="Shin N.-R."/>
        </authorList>
    </citation>
    <scope>NUCLEOTIDE SEQUENCE [LARGE SCALE GENOMIC DNA]</scope>
    <source>
        <strain evidence="1 2">SG2L-4</strain>
    </source>
</reference>
<organism evidence="1 2">
    <name type="scientific">Halomonas piscis</name>
    <dbReference type="NCBI Taxonomy" id="3031727"/>
    <lineage>
        <taxon>Bacteria</taxon>
        <taxon>Pseudomonadati</taxon>
        <taxon>Pseudomonadota</taxon>
        <taxon>Gammaproteobacteria</taxon>
        <taxon>Oceanospirillales</taxon>
        <taxon>Halomonadaceae</taxon>
        <taxon>Halomonas</taxon>
    </lineage>
</organism>
<name>A0ABY9Z0H5_9GAMM</name>
<keyword evidence="2" id="KW-1185">Reference proteome</keyword>
<gene>
    <name evidence="1" type="ORF">P1P91_01465</name>
</gene>
<accession>A0ABY9Z0H5</accession>
<sequence>MRLFMATNVKRQQALENRLDAVLSHSGHGPDNVAIKTVFKAAITQMMALSHRGQPTKAPLLGPQGYPVAALCRELVEPGNETPFPLPITGLESVNGLDSFRDLHASIRNEDLVVVTTPRQGSIAKELASIRAKFGCYAPIMVVKHHGSKVEPALQYAPDGAKGINVVYPDLPRLMEEARDLASMLRPELMSLMHRVSERWTTERVSTRNVDAHDGIRWLWLVADELGLSSSQMDDLSWTMHINSRYCRQSRDLLVRI</sequence>
<evidence type="ECO:0000313" key="1">
    <source>
        <dbReference type="EMBL" id="WNK20382.1"/>
    </source>
</evidence>
<dbReference type="Proteomes" id="UP001301869">
    <property type="component" value="Chromosome"/>
</dbReference>